<protein>
    <submittedName>
        <fullName evidence="3">MFS domain-containing protein</fullName>
    </submittedName>
</protein>
<evidence type="ECO:0000313" key="2">
    <source>
        <dbReference type="Proteomes" id="UP000492821"/>
    </source>
</evidence>
<keyword evidence="1" id="KW-0472">Membrane</keyword>
<dbReference type="WBParaSite" id="Pan_g18448.t1">
    <property type="protein sequence ID" value="Pan_g18448.t1"/>
    <property type="gene ID" value="Pan_g18448"/>
</dbReference>
<dbReference type="AlphaFoldDB" id="A0A7E4VBD8"/>
<evidence type="ECO:0000256" key="1">
    <source>
        <dbReference type="SAM" id="Phobius"/>
    </source>
</evidence>
<sequence length="120" mass="13229">MSVTCVTGAALMWTLPYIKYMGDQTFLFFWICAMFSIIGATYTLVPSAVHKCFGSKNLKIAYGVIQISISFSGMTLLPTSVTQARLRSAFPHYWQLSCPASGNDEVSALANPNYIEDAIR</sequence>
<organism evidence="2 3">
    <name type="scientific">Panagrellus redivivus</name>
    <name type="common">Microworm</name>
    <dbReference type="NCBI Taxonomy" id="6233"/>
    <lineage>
        <taxon>Eukaryota</taxon>
        <taxon>Metazoa</taxon>
        <taxon>Ecdysozoa</taxon>
        <taxon>Nematoda</taxon>
        <taxon>Chromadorea</taxon>
        <taxon>Rhabditida</taxon>
        <taxon>Tylenchina</taxon>
        <taxon>Panagrolaimomorpha</taxon>
        <taxon>Panagrolaimoidea</taxon>
        <taxon>Panagrolaimidae</taxon>
        <taxon>Panagrellus</taxon>
    </lineage>
</organism>
<keyword evidence="1" id="KW-0812">Transmembrane</keyword>
<name>A0A7E4VBD8_PANRE</name>
<keyword evidence="1" id="KW-1133">Transmembrane helix</keyword>
<evidence type="ECO:0000313" key="3">
    <source>
        <dbReference type="WBParaSite" id="Pan_g18448.t1"/>
    </source>
</evidence>
<keyword evidence="2" id="KW-1185">Reference proteome</keyword>
<feature type="transmembrane region" description="Helical" evidence="1">
    <location>
        <begin position="26"/>
        <end position="45"/>
    </location>
</feature>
<reference evidence="3" key="2">
    <citation type="submission" date="2020-10" db="UniProtKB">
        <authorList>
            <consortium name="WormBaseParasite"/>
        </authorList>
    </citation>
    <scope>IDENTIFICATION</scope>
</reference>
<dbReference type="Proteomes" id="UP000492821">
    <property type="component" value="Unassembled WGS sequence"/>
</dbReference>
<proteinExistence type="predicted"/>
<reference evidence="2" key="1">
    <citation type="journal article" date="2013" name="Genetics">
        <title>The draft genome and transcriptome of Panagrellus redivivus are shaped by the harsh demands of a free-living lifestyle.</title>
        <authorList>
            <person name="Srinivasan J."/>
            <person name="Dillman A.R."/>
            <person name="Macchietto M.G."/>
            <person name="Heikkinen L."/>
            <person name="Lakso M."/>
            <person name="Fracchia K.M."/>
            <person name="Antoshechkin I."/>
            <person name="Mortazavi A."/>
            <person name="Wong G."/>
            <person name="Sternberg P.W."/>
        </authorList>
    </citation>
    <scope>NUCLEOTIDE SEQUENCE [LARGE SCALE GENOMIC DNA]</scope>
    <source>
        <strain evidence="2">MT8872</strain>
    </source>
</reference>
<accession>A0A7E4VBD8</accession>
<feature type="transmembrane region" description="Helical" evidence="1">
    <location>
        <begin position="60"/>
        <end position="77"/>
    </location>
</feature>